<dbReference type="SUPFAM" id="SSF48498">
    <property type="entry name" value="Tetracyclin repressor-like, C-terminal domain"/>
    <property type="match status" value="1"/>
</dbReference>
<dbReference type="Gene3D" id="1.10.10.60">
    <property type="entry name" value="Homeodomain-like"/>
    <property type="match status" value="1"/>
</dbReference>
<dbReference type="GO" id="GO:0003677">
    <property type="term" value="F:DNA binding"/>
    <property type="evidence" value="ECO:0007669"/>
    <property type="project" value="UniProtKB-UniRule"/>
</dbReference>
<dbReference type="InterPro" id="IPR036271">
    <property type="entry name" value="Tet_transcr_reg_TetR-rel_C_sf"/>
</dbReference>
<sequence length="220" mass="25303">MLVNISEITASTLPFSTHRTYIVTNSVKPVTPRGEQTRQKLLEAAELEFGEKGFHASSVSSITQQAGVAQGTFYIYYSSKEDILRALVDELNRRLRRSLREATETSGDRLRMEKRGIEHFLEFAREHKNLYRIMMQCLFVDEAAYRRYYETLTNVYAKRLKDAQEAGEIKRGDPMAQAWALIGLNYFLGLNYSVWNDAPPPQEVMETVLDFINHGLAPER</sequence>
<reference evidence="5" key="1">
    <citation type="submission" date="2017-05" db="EMBL/GenBank/DDBJ databases">
        <authorList>
            <person name="Sharma S."/>
            <person name="Sidhu C."/>
            <person name="Pinnaka A.K."/>
        </authorList>
    </citation>
    <scope>NUCLEOTIDE SEQUENCE [LARGE SCALE GENOMIC DNA]</scope>
    <source>
        <strain evidence="5">AK93</strain>
    </source>
</reference>
<dbReference type="SUPFAM" id="SSF46689">
    <property type="entry name" value="Homeodomain-like"/>
    <property type="match status" value="1"/>
</dbReference>
<keyword evidence="5" id="KW-1185">Reference proteome</keyword>
<proteinExistence type="predicted"/>
<name>A0A3E0WFE6_9GAMM</name>
<dbReference type="Gene3D" id="1.10.357.10">
    <property type="entry name" value="Tetracycline Repressor, domain 2"/>
    <property type="match status" value="1"/>
</dbReference>
<comment type="caution">
    <text evidence="4">The sequence shown here is derived from an EMBL/GenBank/DDBJ whole genome shotgun (WGS) entry which is preliminary data.</text>
</comment>
<evidence type="ECO:0000259" key="3">
    <source>
        <dbReference type="PROSITE" id="PS50977"/>
    </source>
</evidence>
<evidence type="ECO:0000256" key="2">
    <source>
        <dbReference type="PROSITE-ProRule" id="PRU00335"/>
    </source>
</evidence>
<dbReference type="PANTHER" id="PTHR43479">
    <property type="entry name" value="ACREF/ENVCD OPERON REPRESSOR-RELATED"/>
    <property type="match status" value="1"/>
</dbReference>
<keyword evidence="1 2" id="KW-0238">DNA-binding</keyword>
<dbReference type="AlphaFoldDB" id="A0A3E0WFE6"/>
<dbReference type="InterPro" id="IPR009057">
    <property type="entry name" value="Homeodomain-like_sf"/>
</dbReference>
<accession>A0A3E0WFE6</accession>
<dbReference type="EMBL" id="NFZW01000044">
    <property type="protein sequence ID" value="RFA31650.1"/>
    <property type="molecule type" value="Genomic_DNA"/>
</dbReference>
<feature type="domain" description="HTH tetR-type" evidence="3">
    <location>
        <begin position="35"/>
        <end position="95"/>
    </location>
</feature>
<protein>
    <submittedName>
        <fullName evidence="4">TetR family transcriptional regulator</fullName>
    </submittedName>
</protein>
<evidence type="ECO:0000256" key="1">
    <source>
        <dbReference type="ARBA" id="ARBA00023125"/>
    </source>
</evidence>
<dbReference type="PANTHER" id="PTHR43479:SF11">
    <property type="entry name" value="ACREF_ENVCD OPERON REPRESSOR-RELATED"/>
    <property type="match status" value="1"/>
</dbReference>
<evidence type="ECO:0000313" key="4">
    <source>
        <dbReference type="EMBL" id="RFA31650.1"/>
    </source>
</evidence>
<feature type="DNA-binding region" description="H-T-H motif" evidence="2">
    <location>
        <begin position="58"/>
        <end position="77"/>
    </location>
</feature>
<dbReference type="InterPro" id="IPR050624">
    <property type="entry name" value="HTH-type_Tx_Regulator"/>
</dbReference>
<dbReference type="PRINTS" id="PR00455">
    <property type="entry name" value="HTHTETR"/>
</dbReference>
<dbReference type="Pfam" id="PF00440">
    <property type="entry name" value="TetR_N"/>
    <property type="match status" value="1"/>
</dbReference>
<evidence type="ECO:0000313" key="5">
    <source>
        <dbReference type="Proteomes" id="UP000256763"/>
    </source>
</evidence>
<dbReference type="PROSITE" id="PS50977">
    <property type="entry name" value="HTH_TETR_2"/>
    <property type="match status" value="1"/>
</dbReference>
<dbReference type="Proteomes" id="UP000256763">
    <property type="component" value="Unassembled WGS sequence"/>
</dbReference>
<organism evidence="4 5">
    <name type="scientific">Alkalilimnicola ehrlichii</name>
    <dbReference type="NCBI Taxonomy" id="351052"/>
    <lineage>
        <taxon>Bacteria</taxon>
        <taxon>Pseudomonadati</taxon>
        <taxon>Pseudomonadota</taxon>
        <taxon>Gammaproteobacteria</taxon>
        <taxon>Chromatiales</taxon>
        <taxon>Ectothiorhodospiraceae</taxon>
        <taxon>Alkalilimnicola</taxon>
    </lineage>
</organism>
<dbReference type="InterPro" id="IPR001647">
    <property type="entry name" value="HTH_TetR"/>
</dbReference>
<gene>
    <name evidence="4" type="ORF">CAL65_21910</name>
</gene>